<dbReference type="Proteomes" id="UP000253495">
    <property type="component" value="Unassembled WGS sequence"/>
</dbReference>
<dbReference type="PANTHER" id="PTHR10134">
    <property type="entry name" value="CYTOCHROME B-C1 COMPLEX SUBUNIT RIESKE, MITOCHONDRIAL"/>
    <property type="match status" value="1"/>
</dbReference>
<dbReference type="InterPro" id="IPR014349">
    <property type="entry name" value="Rieske_Fe-S_prot"/>
</dbReference>
<evidence type="ECO:0000256" key="7">
    <source>
        <dbReference type="ARBA" id="ARBA00023157"/>
    </source>
</evidence>
<comment type="caution">
    <text evidence="12">The sequence shown here is derived from an EMBL/GenBank/DDBJ whole genome shotgun (WGS) entry which is preliminary data.</text>
</comment>
<dbReference type="EMBL" id="QPJC01000003">
    <property type="protein sequence ID" value="RCW45237.1"/>
    <property type="molecule type" value="Genomic_DNA"/>
</dbReference>
<feature type="domain" description="Rieske" evidence="11">
    <location>
        <begin position="59"/>
        <end position="153"/>
    </location>
</feature>
<keyword evidence="7" id="KW-1015">Disulfide bond</keyword>
<keyword evidence="3" id="KW-0001">2Fe-2S</keyword>
<dbReference type="SUPFAM" id="SSF50022">
    <property type="entry name" value="ISP domain"/>
    <property type="match status" value="1"/>
</dbReference>
<evidence type="ECO:0000256" key="3">
    <source>
        <dbReference type="ARBA" id="ARBA00022714"/>
    </source>
</evidence>
<keyword evidence="13" id="KW-1185">Reference proteome</keyword>
<evidence type="ECO:0000313" key="13">
    <source>
        <dbReference type="Proteomes" id="UP000253495"/>
    </source>
</evidence>
<dbReference type="Gene3D" id="2.102.10.10">
    <property type="entry name" value="Rieske [2Fe-2S] iron-sulphur domain"/>
    <property type="match status" value="1"/>
</dbReference>
<dbReference type="PROSITE" id="PS51318">
    <property type="entry name" value="TAT"/>
    <property type="match status" value="1"/>
</dbReference>
<dbReference type="GO" id="GO:0051537">
    <property type="term" value="F:2 iron, 2 sulfur cluster binding"/>
    <property type="evidence" value="ECO:0007669"/>
    <property type="project" value="UniProtKB-KW"/>
</dbReference>
<feature type="region of interest" description="Disordered" evidence="10">
    <location>
        <begin position="34"/>
        <end position="57"/>
    </location>
</feature>
<dbReference type="PROSITE" id="PS51296">
    <property type="entry name" value="RIESKE"/>
    <property type="match status" value="1"/>
</dbReference>
<accession>A0A368VYC3</accession>
<comment type="function">
    <text evidence="1">Iron-sulfur subunit of the cytochrome bc1 complex, an essential component of the respiratory electron transport chain required for ATP synthesis. The bc1 complex catalyzes the oxidation of menaquinol and the reduction of cytochrome c in the respiratory chain. The bc1 complex operates through a Q-cycle mechanism that couples electron transfer to generation of the proton gradient that drives ATP synthesis.</text>
</comment>
<evidence type="ECO:0000259" key="11">
    <source>
        <dbReference type="PROSITE" id="PS51296"/>
    </source>
</evidence>
<dbReference type="OrthoDB" id="25106at2"/>
<evidence type="ECO:0000256" key="5">
    <source>
        <dbReference type="ARBA" id="ARBA00023004"/>
    </source>
</evidence>
<evidence type="ECO:0000256" key="6">
    <source>
        <dbReference type="ARBA" id="ARBA00023014"/>
    </source>
</evidence>
<dbReference type="InterPro" id="IPR005805">
    <property type="entry name" value="Rieske_Fe-S_prot_C"/>
</dbReference>
<evidence type="ECO:0000256" key="9">
    <source>
        <dbReference type="ARBA" id="ARBA00034078"/>
    </source>
</evidence>
<dbReference type="GO" id="GO:0004497">
    <property type="term" value="F:monooxygenase activity"/>
    <property type="evidence" value="ECO:0007669"/>
    <property type="project" value="UniProtKB-ARBA"/>
</dbReference>
<evidence type="ECO:0000256" key="1">
    <source>
        <dbReference type="ARBA" id="ARBA00002494"/>
    </source>
</evidence>
<keyword evidence="5" id="KW-0408">Iron</keyword>
<dbReference type="GO" id="GO:0046872">
    <property type="term" value="F:metal ion binding"/>
    <property type="evidence" value="ECO:0007669"/>
    <property type="project" value="UniProtKB-KW"/>
</dbReference>
<dbReference type="AlphaFoldDB" id="A0A368VYC3"/>
<dbReference type="RefSeq" id="WP_114452352.1">
    <property type="nucleotide sequence ID" value="NZ_QPJC01000003.1"/>
</dbReference>
<protein>
    <recommendedName>
        <fullName evidence="2">Cytochrome bc1 complex Rieske iron-sulfur subunit</fullName>
    </recommendedName>
    <alternativeName>
        <fullName evidence="8">Cytochrome bc1 reductase complex subunit QcrA</fullName>
    </alternativeName>
</protein>
<dbReference type="Pfam" id="PF00355">
    <property type="entry name" value="Rieske"/>
    <property type="match status" value="1"/>
</dbReference>
<dbReference type="InterPro" id="IPR017941">
    <property type="entry name" value="Rieske_2Fe-2S"/>
</dbReference>
<sequence length="156" mass="15318">MTSEHLTSRRHLLAAGGAGIGAAALSACADGSYQGSKLTGEPSPSNTPGGTQAPSQSGAALVDLADVPVGGAVSATAPDGKPVIVAQPRQGEVAAFSAVCTHMGCTVNPNGNRLHCPCHGSVFESSTGDVVNGPAERPLGTVPVHVEAGKVVTDGQ</sequence>
<keyword evidence="4" id="KW-0479">Metal-binding</keyword>
<keyword evidence="6" id="KW-0411">Iron-sulfur</keyword>
<dbReference type="GO" id="GO:0016705">
    <property type="term" value="F:oxidoreductase activity, acting on paired donors, with incorporation or reduction of molecular oxygen"/>
    <property type="evidence" value="ECO:0007669"/>
    <property type="project" value="UniProtKB-ARBA"/>
</dbReference>
<dbReference type="CDD" id="cd03467">
    <property type="entry name" value="Rieske"/>
    <property type="match status" value="1"/>
</dbReference>
<dbReference type="InterPro" id="IPR006311">
    <property type="entry name" value="TAT_signal"/>
</dbReference>
<comment type="cofactor">
    <cofactor evidence="9">
        <name>[2Fe-2S] cluster</name>
        <dbReference type="ChEBI" id="CHEBI:190135"/>
    </cofactor>
</comment>
<dbReference type="InterPro" id="IPR036922">
    <property type="entry name" value="Rieske_2Fe-2S_sf"/>
</dbReference>
<name>A0A368VYC3_9ACTN</name>
<evidence type="ECO:0000313" key="12">
    <source>
        <dbReference type="EMBL" id="RCW45237.1"/>
    </source>
</evidence>
<gene>
    <name evidence="12" type="ORF">DFQ14_103204</name>
</gene>
<organism evidence="12 13">
    <name type="scientific">Halopolyspora algeriensis</name>
    <dbReference type="NCBI Taxonomy" id="1500506"/>
    <lineage>
        <taxon>Bacteria</taxon>
        <taxon>Bacillati</taxon>
        <taxon>Actinomycetota</taxon>
        <taxon>Actinomycetes</taxon>
        <taxon>Actinomycetes incertae sedis</taxon>
        <taxon>Halopolyspora</taxon>
    </lineage>
</organism>
<evidence type="ECO:0000256" key="2">
    <source>
        <dbReference type="ARBA" id="ARBA00015816"/>
    </source>
</evidence>
<dbReference type="PRINTS" id="PR00162">
    <property type="entry name" value="RIESKE"/>
</dbReference>
<reference evidence="12 13" key="1">
    <citation type="submission" date="2018-07" db="EMBL/GenBank/DDBJ databases">
        <title>Genomic Encyclopedia of Type Strains, Phase III (KMG-III): the genomes of soil and plant-associated and newly described type strains.</title>
        <authorList>
            <person name="Whitman W."/>
        </authorList>
    </citation>
    <scope>NUCLEOTIDE SEQUENCE [LARGE SCALE GENOMIC DNA]</scope>
    <source>
        <strain evidence="12 13">CECT 8575</strain>
    </source>
</reference>
<proteinExistence type="predicted"/>
<dbReference type="GO" id="GO:0016020">
    <property type="term" value="C:membrane"/>
    <property type="evidence" value="ECO:0007669"/>
    <property type="project" value="InterPro"/>
</dbReference>
<evidence type="ECO:0000256" key="10">
    <source>
        <dbReference type="SAM" id="MobiDB-lite"/>
    </source>
</evidence>
<evidence type="ECO:0000256" key="4">
    <source>
        <dbReference type="ARBA" id="ARBA00022723"/>
    </source>
</evidence>
<evidence type="ECO:0000256" key="8">
    <source>
        <dbReference type="ARBA" id="ARBA00029586"/>
    </source>
</evidence>